<protein>
    <submittedName>
        <fullName evidence="2">Uncharacterized protein</fullName>
    </submittedName>
</protein>
<sequence>MKKTNRRDQEQAESQGKNGRKKASRGFVMAVVFGLCGATTMESGKREERRETRELGFHLVASRMQMTFTFPFSLYTVNWPKNPLMGLLLSPHMYCSFSFYG</sequence>
<gene>
    <name evidence="2" type="ORF">RJT34_08474</name>
</gene>
<reference evidence="2 3" key="1">
    <citation type="submission" date="2024-01" db="EMBL/GenBank/DDBJ databases">
        <title>The genomes of 5 underutilized Papilionoideae crops provide insights into root nodulation and disease resistance.</title>
        <authorList>
            <person name="Yuan L."/>
        </authorList>
    </citation>
    <scope>NUCLEOTIDE SEQUENCE [LARGE SCALE GENOMIC DNA]</scope>
    <source>
        <strain evidence="2">LY-2023</strain>
        <tissue evidence="2">Leaf</tissue>
    </source>
</reference>
<feature type="compositionally biased region" description="Basic and acidic residues" evidence="1">
    <location>
        <begin position="1"/>
        <end position="10"/>
    </location>
</feature>
<name>A0AAN9K726_CLITE</name>
<feature type="region of interest" description="Disordered" evidence="1">
    <location>
        <begin position="1"/>
        <end position="23"/>
    </location>
</feature>
<dbReference type="AlphaFoldDB" id="A0AAN9K726"/>
<evidence type="ECO:0000313" key="3">
    <source>
        <dbReference type="Proteomes" id="UP001359559"/>
    </source>
</evidence>
<evidence type="ECO:0000256" key="1">
    <source>
        <dbReference type="SAM" id="MobiDB-lite"/>
    </source>
</evidence>
<evidence type="ECO:0000313" key="2">
    <source>
        <dbReference type="EMBL" id="KAK7310762.1"/>
    </source>
</evidence>
<dbReference type="Proteomes" id="UP001359559">
    <property type="component" value="Unassembled WGS sequence"/>
</dbReference>
<keyword evidence="3" id="KW-1185">Reference proteome</keyword>
<accession>A0AAN9K726</accession>
<organism evidence="2 3">
    <name type="scientific">Clitoria ternatea</name>
    <name type="common">Butterfly pea</name>
    <dbReference type="NCBI Taxonomy" id="43366"/>
    <lineage>
        <taxon>Eukaryota</taxon>
        <taxon>Viridiplantae</taxon>
        <taxon>Streptophyta</taxon>
        <taxon>Embryophyta</taxon>
        <taxon>Tracheophyta</taxon>
        <taxon>Spermatophyta</taxon>
        <taxon>Magnoliopsida</taxon>
        <taxon>eudicotyledons</taxon>
        <taxon>Gunneridae</taxon>
        <taxon>Pentapetalae</taxon>
        <taxon>rosids</taxon>
        <taxon>fabids</taxon>
        <taxon>Fabales</taxon>
        <taxon>Fabaceae</taxon>
        <taxon>Papilionoideae</taxon>
        <taxon>50 kb inversion clade</taxon>
        <taxon>NPAAA clade</taxon>
        <taxon>indigoferoid/millettioid clade</taxon>
        <taxon>Phaseoleae</taxon>
        <taxon>Clitoria</taxon>
    </lineage>
</organism>
<proteinExistence type="predicted"/>
<dbReference type="EMBL" id="JAYKXN010000002">
    <property type="protein sequence ID" value="KAK7310762.1"/>
    <property type="molecule type" value="Genomic_DNA"/>
</dbReference>
<comment type="caution">
    <text evidence="2">The sequence shown here is derived from an EMBL/GenBank/DDBJ whole genome shotgun (WGS) entry which is preliminary data.</text>
</comment>